<feature type="domain" description="Glycoside hydrolase family 5" evidence="10">
    <location>
        <begin position="63"/>
        <end position="330"/>
    </location>
</feature>
<dbReference type="InterPro" id="IPR013783">
    <property type="entry name" value="Ig-like_fold"/>
</dbReference>
<name>A0ABY0H069_9PEZI</name>
<keyword evidence="3 9" id="KW-0378">Hydrolase</keyword>
<keyword evidence="2" id="KW-0732">Signal</keyword>
<keyword evidence="5" id="KW-0119">Carbohydrate metabolism</keyword>
<dbReference type="Proteomes" id="UP000294003">
    <property type="component" value="Unassembled WGS sequence"/>
</dbReference>
<dbReference type="SUPFAM" id="SSF51445">
    <property type="entry name" value="(Trans)glycosidases"/>
    <property type="match status" value="1"/>
</dbReference>
<keyword evidence="7" id="KW-0961">Cell wall biogenesis/degradation</keyword>
<proteinExistence type="inferred from homology"/>
<keyword evidence="6 9" id="KW-0326">Glycosidase</keyword>
<dbReference type="InterPro" id="IPR001547">
    <property type="entry name" value="Glyco_hydro_5"/>
</dbReference>
<evidence type="ECO:0000313" key="13">
    <source>
        <dbReference type="Proteomes" id="UP000294003"/>
    </source>
</evidence>
<evidence type="ECO:0000256" key="6">
    <source>
        <dbReference type="ARBA" id="ARBA00023295"/>
    </source>
</evidence>
<dbReference type="SUPFAM" id="SSF81296">
    <property type="entry name" value="E set domains"/>
    <property type="match status" value="1"/>
</dbReference>
<evidence type="ECO:0008006" key="14">
    <source>
        <dbReference type="Google" id="ProtNLM"/>
    </source>
</evidence>
<dbReference type="PIRSF" id="PIRSF001043">
    <property type="entry name" value="Endoglucanase_B"/>
    <property type="match status" value="1"/>
</dbReference>
<evidence type="ECO:0000256" key="5">
    <source>
        <dbReference type="ARBA" id="ARBA00023277"/>
    </source>
</evidence>
<protein>
    <recommendedName>
        <fullName evidence="14">Glycoside hydrolase family 5 domain-containing protein</fullName>
    </recommendedName>
</protein>
<keyword evidence="8" id="KW-0624">Polysaccharide degradation</keyword>
<feature type="domain" description="Carbohydrate binding X2" evidence="11">
    <location>
        <begin position="373"/>
        <end position="466"/>
    </location>
</feature>
<dbReference type="Pfam" id="PF03442">
    <property type="entry name" value="CBM_X2"/>
    <property type="match status" value="1"/>
</dbReference>
<comment type="caution">
    <text evidence="12">The sequence shown here is derived from an EMBL/GenBank/DDBJ whole genome shotgun (WGS) entry which is preliminary data.</text>
</comment>
<dbReference type="InterPro" id="IPR050386">
    <property type="entry name" value="Glycosyl_hydrolase_5"/>
</dbReference>
<organism evidence="12 13">
    <name type="scientific">Monosporascus cannonballus</name>
    <dbReference type="NCBI Taxonomy" id="155416"/>
    <lineage>
        <taxon>Eukaryota</taxon>
        <taxon>Fungi</taxon>
        <taxon>Dikarya</taxon>
        <taxon>Ascomycota</taxon>
        <taxon>Pezizomycotina</taxon>
        <taxon>Sordariomycetes</taxon>
        <taxon>Xylariomycetidae</taxon>
        <taxon>Xylariales</taxon>
        <taxon>Xylariales incertae sedis</taxon>
        <taxon>Monosporascus</taxon>
    </lineage>
</organism>
<evidence type="ECO:0000256" key="2">
    <source>
        <dbReference type="ARBA" id="ARBA00022729"/>
    </source>
</evidence>
<dbReference type="InterPro" id="IPR017853">
    <property type="entry name" value="GH"/>
</dbReference>
<gene>
    <name evidence="12" type="ORF">DL762_007424</name>
</gene>
<evidence type="ECO:0000259" key="10">
    <source>
        <dbReference type="Pfam" id="PF00150"/>
    </source>
</evidence>
<keyword evidence="4" id="KW-0136">Cellulose degradation</keyword>
<dbReference type="InterPro" id="IPR016282">
    <property type="entry name" value="Glyco_hydro_5_endoGlcnase_B"/>
</dbReference>
<evidence type="ECO:0000256" key="8">
    <source>
        <dbReference type="ARBA" id="ARBA00023326"/>
    </source>
</evidence>
<reference evidence="12 13" key="1">
    <citation type="submission" date="2018-06" db="EMBL/GenBank/DDBJ databases">
        <title>Complete Genomes of Monosporascus.</title>
        <authorList>
            <person name="Robinson A.J."/>
            <person name="Natvig D.O."/>
        </authorList>
    </citation>
    <scope>NUCLEOTIDE SEQUENCE [LARGE SCALE GENOMIC DNA]</scope>
    <source>
        <strain evidence="12 13">CBS 609.92</strain>
    </source>
</reference>
<dbReference type="Gene3D" id="3.20.20.80">
    <property type="entry name" value="Glycosidases"/>
    <property type="match status" value="1"/>
</dbReference>
<dbReference type="PANTHER" id="PTHR31297:SF41">
    <property type="entry name" value="ENDOGLUCANASE, PUTATIVE (AFU_ORTHOLOGUE AFUA_5G01830)-RELATED"/>
    <property type="match status" value="1"/>
</dbReference>
<evidence type="ECO:0000256" key="3">
    <source>
        <dbReference type="ARBA" id="ARBA00022801"/>
    </source>
</evidence>
<dbReference type="InterPro" id="IPR014756">
    <property type="entry name" value="Ig_E-set"/>
</dbReference>
<evidence type="ECO:0000256" key="1">
    <source>
        <dbReference type="ARBA" id="ARBA00005641"/>
    </source>
</evidence>
<evidence type="ECO:0000313" key="12">
    <source>
        <dbReference type="EMBL" id="RYO80874.1"/>
    </source>
</evidence>
<evidence type="ECO:0000259" key="11">
    <source>
        <dbReference type="Pfam" id="PF03442"/>
    </source>
</evidence>
<evidence type="ECO:0000256" key="9">
    <source>
        <dbReference type="RuleBase" id="RU361153"/>
    </source>
</evidence>
<evidence type="ECO:0000256" key="7">
    <source>
        <dbReference type="ARBA" id="ARBA00023316"/>
    </source>
</evidence>
<comment type="similarity">
    <text evidence="1 9">Belongs to the glycosyl hydrolase 5 (cellulase A) family.</text>
</comment>
<sequence>MAVSNPRALAAAAASYFLTVSAAPTKRGAECAGSFEPISAADYVAAINPGWNLGNTLDATPDEGSWNNPPVQATTFDDVKAAGFKSVRIPVTYTHHFTGESPDWTIDPDWLQRVEDVVDMALERDLYVITNVHHADSWEWADVTRPDANLTMIEEKIHRAWVQIGEKLGCKSSLVAFEPINEPPAETAEHGAELNKINELFLQALAESGGFNTQRVVTLVGGAMDSMKTSQWFEAPTGYDNPWAIQYHYYSPYDFIFSAWGKTILSTDDLTTIKADLTNIRNNFTDVPLVLGEFDASPLNTEPAARRRYTDLVVRTAAALNTAVVIWDNGLDHLDRETHAWKDPHSLSILMNAAEGTPNSLADATTDAYATSQSSSAYVFHRVGDSVEDYTVSLLLNGNTLDSIAVDGPDGETLAAGAEYRATPEGDVTFTTEFLGRRLSAAPDAEPGSKANLTLSFSAGGTAGVEIVQWDVPVLESSTSKAVAGADLLIPITFKGLKYPAAVKMLRSDGVYLFDDWTQYLGPLQAAYGTYNGQWNWLGDNLVLTAATVDAVIAAGVDTTFTFDFFPRVPGNSVNYTLTV</sequence>
<dbReference type="Pfam" id="PF00150">
    <property type="entry name" value="Cellulase"/>
    <property type="match status" value="1"/>
</dbReference>
<dbReference type="Gene3D" id="2.60.40.10">
    <property type="entry name" value="Immunoglobulins"/>
    <property type="match status" value="1"/>
</dbReference>
<evidence type="ECO:0000256" key="4">
    <source>
        <dbReference type="ARBA" id="ARBA00023001"/>
    </source>
</evidence>
<dbReference type="PANTHER" id="PTHR31297">
    <property type="entry name" value="GLUCAN ENDO-1,6-BETA-GLUCOSIDASE B"/>
    <property type="match status" value="1"/>
</dbReference>
<dbReference type="InterPro" id="IPR005102">
    <property type="entry name" value="Carbo-bd_X2"/>
</dbReference>
<accession>A0ABY0H069</accession>
<keyword evidence="13" id="KW-1185">Reference proteome</keyword>
<dbReference type="EMBL" id="QJNS01000274">
    <property type="protein sequence ID" value="RYO80874.1"/>
    <property type="molecule type" value="Genomic_DNA"/>
</dbReference>